<gene>
    <name evidence="2" type="ORF">TSUD_327050</name>
</gene>
<protein>
    <recommendedName>
        <fullName evidence="1">Peptidase C1A papain C-terminal domain-containing protein</fullName>
    </recommendedName>
</protein>
<organism evidence="2 3">
    <name type="scientific">Trifolium subterraneum</name>
    <name type="common">Subterranean clover</name>
    <dbReference type="NCBI Taxonomy" id="3900"/>
    <lineage>
        <taxon>Eukaryota</taxon>
        <taxon>Viridiplantae</taxon>
        <taxon>Streptophyta</taxon>
        <taxon>Embryophyta</taxon>
        <taxon>Tracheophyta</taxon>
        <taxon>Spermatophyta</taxon>
        <taxon>Magnoliopsida</taxon>
        <taxon>eudicotyledons</taxon>
        <taxon>Gunneridae</taxon>
        <taxon>Pentapetalae</taxon>
        <taxon>rosids</taxon>
        <taxon>fabids</taxon>
        <taxon>Fabales</taxon>
        <taxon>Fabaceae</taxon>
        <taxon>Papilionoideae</taxon>
        <taxon>50 kb inversion clade</taxon>
        <taxon>NPAAA clade</taxon>
        <taxon>Hologalegina</taxon>
        <taxon>IRL clade</taxon>
        <taxon>Trifolieae</taxon>
        <taxon>Trifolium</taxon>
    </lineage>
</organism>
<keyword evidence="3" id="KW-1185">Reference proteome</keyword>
<reference evidence="3" key="1">
    <citation type="journal article" date="2017" name="Front. Plant Sci.">
        <title>Climate Clever Clovers: New Paradigm to Reduce the Environmental Footprint of Ruminants by Breeding Low Methanogenic Forages Utilizing Haplotype Variation.</title>
        <authorList>
            <person name="Kaur P."/>
            <person name="Appels R."/>
            <person name="Bayer P.E."/>
            <person name="Keeble-Gagnere G."/>
            <person name="Wang J."/>
            <person name="Hirakawa H."/>
            <person name="Shirasawa K."/>
            <person name="Vercoe P."/>
            <person name="Stefanova K."/>
            <person name="Durmic Z."/>
            <person name="Nichols P."/>
            <person name="Revell C."/>
            <person name="Isobe S.N."/>
            <person name="Edwards D."/>
            <person name="Erskine W."/>
        </authorList>
    </citation>
    <scope>NUCLEOTIDE SEQUENCE [LARGE SCALE GENOMIC DNA]</scope>
    <source>
        <strain evidence="3">cv. Daliak</strain>
    </source>
</reference>
<dbReference type="Proteomes" id="UP000242715">
    <property type="component" value="Unassembled WGS sequence"/>
</dbReference>
<dbReference type="AlphaFoldDB" id="A0A2Z6LZ91"/>
<feature type="domain" description="Peptidase C1A papain C-terminal" evidence="1">
    <location>
        <begin position="120"/>
        <end position="164"/>
    </location>
</feature>
<evidence type="ECO:0000313" key="3">
    <source>
        <dbReference type="Proteomes" id="UP000242715"/>
    </source>
</evidence>
<name>A0A2Z6LZ91_TRISU</name>
<dbReference type="GO" id="GO:0008234">
    <property type="term" value="F:cysteine-type peptidase activity"/>
    <property type="evidence" value="ECO:0007669"/>
    <property type="project" value="InterPro"/>
</dbReference>
<dbReference type="OrthoDB" id="1431714at2759"/>
<proteinExistence type="predicted"/>
<dbReference type="InterPro" id="IPR038765">
    <property type="entry name" value="Papain-like_cys_pep_sf"/>
</dbReference>
<evidence type="ECO:0000259" key="1">
    <source>
        <dbReference type="Pfam" id="PF00112"/>
    </source>
</evidence>
<sequence>MEGNDGRRHEIDGFAILSSLFDFVCARFEERGVELERPTEPHILLSPQDIYSNLINDKEQDERGCPLDRTIDWVSNHGCVLEESCPYAEMFDHLVSKDRKHVIYCGPKDAKAMEKKNPDDEEFHAIMIVGFGEETMKRKLIKYWIIRNSHGDGWGNKGYAKIITTLCYGRLLIDHAWALKGVSKHKR</sequence>
<dbReference type="InterPro" id="IPR000668">
    <property type="entry name" value="Peptidase_C1A_C"/>
</dbReference>
<dbReference type="Gene3D" id="2.40.50.170">
    <property type="entry name" value="Cysteine proteinases. Chain C"/>
    <property type="match status" value="1"/>
</dbReference>
<dbReference type="EMBL" id="DF973257">
    <property type="protein sequence ID" value="GAU22933.1"/>
    <property type="molecule type" value="Genomic_DNA"/>
</dbReference>
<accession>A0A2Z6LZ91</accession>
<dbReference type="GO" id="GO:0006508">
    <property type="term" value="P:proteolysis"/>
    <property type="evidence" value="ECO:0007669"/>
    <property type="project" value="InterPro"/>
</dbReference>
<dbReference type="SUPFAM" id="SSF54001">
    <property type="entry name" value="Cysteine proteinases"/>
    <property type="match status" value="1"/>
</dbReference>
<dbReference type="Pfam" id="PF00112">
    <property type="entry name" value="Peptidase_C1"/>
    <property type="match status" value="1"/>
</dbReference>
<evidence type="ECO:0000313" key="2">
    <source>
        <dbReference type="EMBL" id="GAU22933.1"/>
    </source>
</evidence>